<evidence type="ECO:0000259" key="2">
    <source>
        <dbReference type="Pfam" id="PF12697"/>
    </source>
</evidence>
<evidence type="ECO:0000256" key="1">
    <source>
        <dbReference type="ARBA" id="ARBA00008645"/>
    </source>
</evidence>
<comment type="similarity">
    <text evidence="1">Belongs to the AB hydrolase superfamily.</text>
</comment>
<sequence>MTMISRHHVSVSGPRDAQPMLFGHGFGCDQTMWRHVAPAFSDRYRVVTFDHMGSGGSDVSGYDRSRYEDLHGYASDVLEIVRELELSDVVFVGHSVSSMIGALAAIAAPERFDALVMVSPSPRYIDDIDYRGGFAREDIDELLEALASNYLGWSSAMAPVIVGNPDRPALGEELTASFCRMDPEIARQFATTTFLSDNREDLPKVAVPTLVLQCSRDAIAPTRVGRYVADSVPDATFVQLAATGHCPNLSAPEETIAAIDDFLRRGET</sequence>
<accession>A0ABS2MGH3</accession>
<dbReference type="RefSeq" id="WP_193670922.1">
    <property type="nucleotide sequence ID" value="NZ_JACDTV010000021.1"/>
</dbReference>
<proteinExistence type="inferred from homology"/>
<dbReference type="Gene3D" id="3.40.50.1820">
    <property type="entry name" value="alpha/beta hydrolase"/>
    <property type="match status" value="1"/>
</dbReference>
<keyword evidence="4" id="KW-1185">Reference proteome</keyword>
<dbReference type="InterPro" id="IPR029058">
    <property type="entry name" value="AB_hydrolase_fold"/>
</dbReference>
<comment type="caution">
    <text evidence="3">The sequence shown here is derived from an EMBL/GenBank/DDBJ whole genome shotgun (WGS) entry which is preliminary data.</text>
</comment>
<protein>
    <submittedName>
        <fullName evidence="3">Sigma-B regulation protein RsbQ</fullName>
    </submittedName>
</protein>
<name>A0ABS2MGH3_9ACTN</name>
<dbReference type="EMBL" id="JAFBBZ010000001">
    <property type="protein sequence ID" value="MBM7510293.1"/>
    <property type="molecule type" value="Genomic_DNA"/>
</dbReference>
<dbReference type="Pfam" id="PF12697">
    <property type="entry name" value="Abhydrolase_6"/>
    <property type="match status" value="1"/>
</dbReference>
<gene>
    <name evidence="3" type="ORF">JOE61_004107</name>
</gene>
<dbReference type="InterPro" id="IPR000073">
    <property type="entry name" value="AB_hydrolase_1"/>
</dbReference>
<dbReference type="Proteomes" id="UP000732378">
    <property type="component" value="Unassembled WGS sequence"/>
</dbReference>
<feature type="domain" description="AB hydrolase-1" evidence="2">
    <location>
        <begin position="21"/>
        <end position="258"/>
    </location>
</feature>
<evidence type="ECO:0000313" key="4">
    <source>
        <dbReference type="Proteomes" id="UP000732378"/>
    </source>
</evidence>
<dbReference type="PANTHER" id="PTHR43039">
    <property type="entry name" value="ESTERASE-RELATED"/>
    <property type="match status" value="1"/>
</dbReference>
<organism evidence="3 4">
    <name type="scientific">Nocardioides salarius</name>
    <dbReference type="NCBI Taxonomy" id="374513"/>
    <lineage>
        <taxon>Bacteria</taxon>
        <taxon>Bacillati</taxon>
        <taxon>Actinomycetota</taxon>
        <taxon>Actinomycetes</taxon>
        <taxon>Propionibacteriales</taxon>
        <taxon>Nocardioidaceae</taxon>
        <taxon>Nocardioides</taxon>
    </lineage>
</organism>
<dbReference type="PRINTS" id="PR00111">
    <property type="entry name" value="ABHYDROLASE"/>
</dbReference>
<reference evidence="3 4" key="1">
    <citation type="submission" date="2021-01" db="EMBL/GenBank/DDBJ databases">
        <title>Sequencing the genomes of 1000 actinobacteria strains.</title>
        <authorList>
            <person name="Klenk H.-P."/>
        </authorList>
    </citation>
    <scope>NUCLEOTIDE SEQUENCE [LARGE SCALE GENOMIC DNA]</scope>
    <source>
        <strain evidence="3 4">DSM 18239</strain>
    </source>
</reference>
<dbReference type="SUPFAM" id="SSF53474">
    <property type="entry name" value="alpha/beta-Hydrolases"/>
    <property type="match status" value="1"/>
</dbReference>
<evidence type="ECO:0000313" key="3">
    <source>
        <dbReference type="EMBL" id="MBM7510293.1"/>
    </source>
</evidence>